<proteinExistence type="predicted"/>
<accession>A0A7W8NIY9</accession>
<organism evidence="1 2">
    <name type="scientific">Deinococcus humi</name>
    <dbReference type="NCBI Taxonomy" id="662880"/>
    <lineage>
        <taxon>Bacteria</taxon>
        <taxon>Thermotogati</taxon>
        <taxon>Deinococcota</taxon>
        <taxon>Deinococci</taxon>
        <taxon>Deinococcales</taxon>
        <taxon>Deinococcaceae</taxon>
        <taxon>Deinococcus</taxon>
    </lineage>
</organism>
<comment type="caution">
    <text evidence="1">The sequence shown here is derived from an EMBL/GenBank/DDBJ whole genome shotgun (WGS) entry which is preliminary data.</text>
</comment>
<sequence length="476" mass="53092">MTPHQNTPSPSSPVQPARLAVIDVVGLTPDLLEHLPRLRAFAERGQVTPVAPMLPAVTCSVQATYLTGEWPSTHGIVGNGWFFKDEREVKFWRQSNHLIQSPKLWDTLRAHDPSATVANIGWWYNMYSSADYTVTPRPMYPADGRKLPDCYTQPQELRDELQAKLGTFPLFSYWGPNANITSSAWIAEAAKYIDERYEPTLNLVYLPHLDYGLQQHGPDAAALARQFAEIDGVAGDLIDHYERRGVQVMVVSEYGIERAWRPVHINRALREAGLISVRREVGRELLDAGASDAFAVADHQVAHVYVNASERLEEVRALLHALPGVAEVLEGESRAQHHLDHERAGDFVVVAERGAWFTYYYWLDDAVAPDYARTVDIHRKPGYDPVELFMDPHSPAKLNAAVALVKKKLGFRYLLNVIGFDAALVRGTHGRVGEDPAAGPLLITSRRDLLPDRPLEATDVYSAILAHLGVGERLPT</sequence>
<dbReference type="GO" id="GO:0016787">
    <property type="term" value="F:hydrolase activity"/>
    <property type="evidence" value="ECO:0007669"/>
    <property type="project" value="UniProtKB-ARBA"/>
</dbReference>
<protein>
    <submittedName>
        <fullName evidence="1">Putative AlkP superfamily pyrophosphatase or phosphodiesterase</fullName>
    </submittedName>
</protein>
<dbReference type="PANTHER" id="PTHR10151">
    <property type="entry name" value="ECTONUCLEOTIDE PYROPHOSPHATASE/PHOSPHODIESTERASE"/>
    <property type="match status" value="1"/>
</dbReference>
<dbReference type="RefSeq" id="WP_184137159.1">
    <property type="nucleotide sequence ID" value="NZ_JACHFL010000019.1"/>
</dbReference>
<dbReference type="AlphaFoldDB" id="A0A7W8NIY9"/>
<dbReference type="Proteomes" id="UP000552709">
    <property type="component" value="Unassembled WGS sequence"/>
</dbReference>
<dbReference type="InterPro" id="IPR017850">
    <property type="entry name" value="Alkaline_phosphatase_core_sf"/>
</dbReference>
<name>A0A7W8NIY9_9DEIO</name>
<dbReference type="InterPro" id="IPR002591">
    <property type="entry name" value="Phosphodiest/P_Trfase"/>
</dbReference>
<keyword evidence="2" id="KW-1185">Reference proteome</keyword>
<evidence type="ECO:0000313" key="1">
    <source>
        <dbReference type="EMBL" id="MBB5365567.1"/>
    </source>
</evidence>
<evidence type="ECO:0000313" key="2">
    <source>
        <dbReference type="Proteomes" id="UP000552709"/>
    </source>
</evidence>
<dbReference type="Gene3D" id="3.40.720.10">
    <property type="entry name" value="Alkaline Phosphatase, subunit A"/>
    <property type="match status" value="1"/>
</dbReference>
<gene>
    <name evidence="1" type="ORF">HNQ08_004688</name>
</gene>
<dbReference type="EMBL" id="JACHFL010000019">
    <property type="protein sequence ID" value="MBB5365567.1"/>
    <property type="molecule type" value="Genomic_DNA"/>
</dbReference>
<dbReference type="Pfam" id="PF01663">
    <property type="entry name" value="Phosphodiest"/>
    <property type="match status" value="1"/>
</dbReference>
<reference evidence="1 2" key="1">
    <citation type="submission" date="2020-08" db="EMBL/GenBank/DDBJ databases">
        <title>Genomic Encyclopedia of Type Strains, Phase IV (KMG-IV): sequencing the most valuable type-strain genomes for metagenomic binning, comparative biology and taxonomic classification.</title>
        <authorList>
            <person name="Goeker M."/>
        </authorList>
    </citation>
    <scope>NUCLEOTIDE SEQUENCE [LARGE SCALE GENOMIC DNA]</scope>
    <source>
        <strain evidence="1 2">DSM 27939</strain>
    </source>
</reference>
<dbReference type="SUPFAM" id="SSF53649">
    <property type="entry name" value="Alkaline phosphatase-like"/>
    <property type="match status" value="1"/>
</dbReference>
<dbReference type="PANTHER" id="PTHR10151:SF120">
    <property type="entry name" value="BIS(5'-ADENOSYL)-TRIPHOSPHATASE"/>
    <property type="match status" value="1"/>
</dbReference>